<organism evidence="2 3">
    <name type="scientific">Maritimibacter fusiformis</name>
    <dbReference type="NCBI Taxonomy" id="2603819"/>
    <lineage>
        <taxon>Bacteria</taxon>
        <taxon>Pseudomonadati</taxon>
        <taxon>Pseudomonadota</taxon>
        <taxon>Alphaproteobacteria</taxon>
        <taxon>Rhodobacterales</taxon>
        <taxon>Roseobacteraceae</taxon>
        <taxon>Maritimibacter</taxon>
    </lineage>
</organism>
<keyword evidence="3" id="KW-1185">Reference proteome</keyword>
<dbReference type="EMBL" id="VSIY01000003">
    <property type="protein sequence ID" value="TYB83056.1"/>
    <property type="molecule type" value="Genomic_DNA"/>
</dbReference>
<feature type="chain" id="PRO_5022899062" evidence="1">
    <location>
        <begin position="21"/>
        <end position="100"/>
    </location>
</feature>
<reference evidence="2 3" key="1">
    <citation type="submission" date="2019-08" db="EMBL/GenBank/DDBJ databases">
        <title>Identification of a novel species of the genus Boseongicola.</title>
        <authorList>
            <person name="Zhang X.-Q."/>
        </authorList>
    </citation>
    <scope>NUCLEOTIDE SEQUENCE [LARGE SCALE GENOMIC DNA]</scope>
    <source>
        <strain evidence="2 3">HY14</strain>
    </source>
</reference>
<proteinExistence type="predicted"/>
<feature type="signal peptide" evidence="1">
    <location>
        <begin position="1"/>
        <end position="20"/>
    </location>
</feature>
<dbReference type="Proteomes" id="UP000322080">
    <property type="component" value="Unassembled WGS sequence"/>
</dbReference>
<comment type="caution">
    <text evidence="2">The sequence shown here is derived from an EMBL/GenBank/DDBJ whole genome shotgun (WGS) entry which is preliminary data.</text>
</comment>
<evidence type="ECO:0000313" key="2">
    <source>
        <dbReference type="EMBL" id="TYB83056.1"/>
    </source>
</evidence>
<dbReference type="AlphaFoldDB" id="A0A5D0RPX2"/>
<accession>A0A5D0RPX2</accession>
<sequence length="100" mass="10877">MKPIATLTAAFFLAAAPAIAQDQNSAPRNPDLSTGAELLSEGMKLFLKGLMAEGEEGWSKLVDWLDDVTLYEAPERLPNGDIIIRRKEPLQPDAPEATDL</sequence>
<name>A0A5D0RPX2_9RHOB</name>
<protein>
    <submittedName>
        <fullName evidence="2">AAA+ family ATPase</fullName>
    </submittedName>
</protein>
<evidence type="ECO:0000256" key="1">
    <source>
        <dbReference type="SAM" id="SignalP"/>
    </source>
</evidence>
<dbReference type="RefSeq" id="WP_148376146.1">
    <property type="nucleotide sequence ID" value="NZ_VSIY01000003.1"/>
</dbReference>
<gene>
    <name evidence="2" type="ORF">FVF75_02400</name>
</gene>
<evidence type="ECO:0000313" key="3">
    <source>
        <dbReference type="Proteomes" id="UP000322080"/>
    </source>
</evidence>
<keyword evidence="1" id="KW-0732">Signal</keyword>